<gene>
    <name evidence="2" type="ORF">A6M23_08125</name>
    <name evidence="1" type="ORF">A6P07_12065</name>
</gene>
<evidence type="ECO:0000313" key="1">
    <source>
        <dbReference type="EMBL" id="OCX71461.1"/>
    </source>
</evidence>
<evidence type="ECO:0000313" key="3">
    <source>
        <dbReference type="Proteomes" id="UP000094893"/>
    </source>
</evidence>
<sequence length="77" mass="9075">MEDNLVLEQLRKIRAELDAARERDHEILARLGGIETGLTRIARDEAGNYAEVIHDRHSIDRIRERLDRIERRLEMAD</sequence>
<accession>A0A1C2J5Q0</accession>
<protein>
    <submittedName>
        <fullName evidence="1">Uncharacterized protein</fullName>
    </submittedName>
</protein>
<reference evidence="1 3" key="1">
    <citation type="journal article" date="2016" name="Int. J. Mol. Sci.">
        <title>Comparative genomics of the extreme acidophile Acidithiobacillus thiooxidans reveals intraspecific divergence and niche adaptation.</title>
        <authorList>
            <person name="Zhang X."/>
            <person name="Feng X."/>
            <person name="Tao J."/>
            <person name="Ma L."/>
            <person name="Xiao Y."/>
            <person name="Liang Y."/>
            <person name="Liu X."/>
            <person name="Yin H."/>
        </authorList>
    </citation>
    <scope>NUCLEOTIDE SEQUENCE [LARGE SCALE GENOMIC DNA]</scope>
    <source>
        <strain evidence="1 3">A02</strain>
        <strain evidence="2">DXS-W</strain>
    </source>
</reference>
<comment type="caution">
    <text evidence="1">The sequence shown here is derived from an EMBL/GenBank/DDBJ whole genome shotgun (WGS) entry which is preliminary data.</text>
</comment>
<name>A0A1C2J5Q0_ACITH</name>
<keyword evidence="4" id="KW-1185">Reference proteome</keyword>
<dbReference type="EMBL" id="LWSA01000167">
    <property type="protein sequence ID" value="OCX71461.1"/>
    <property type="molecule type" value="Genomic_DNA"/>
</dbReference>
<organism evidence="1 3">
    <name type="scientific">Acidithiobacillus thiooxidans</name>
    <name type="common">Thiobacillus thiooxidans</name>
    <dbReference type="NCBI Taxonomy" id="930"/>
    <lineage>
        <taxon>Bacteria</taxon>
        <taxon>Pseudomonadati</taxon>
        <taxon>Pseudomonadota</taxon>
        <taxon>Acidithiobacillia</taxon>
        <taxon>Acidithiobacillales</taxon>
        <taxon>Acidithiobacillaceae</taxon>
        <taxon>Acidithiobacillus</taxon>
    </lineage>
</organism>
<evidence type="ECO:0000313" key="4">
    <source>
        <dbReference type="Proteomes" id="UP000095008"/>
    </source>
</evidence>
<dbReference type="GeneID" id="60694601"/>
<dbReference type="EMBL" id="LWRY01000080">
    <property type="protein sequence ID" value="OCX73369.1"/>
    <property type="molecule type" value="Genomic_DNA"/>
</dbReference>
<dbReference type="Proteomes" id="UP000095008">
    <property type="component" value="Unassembled WGS sequence"/>
</dbReference>
<dbReference type="AlphaFoldDB" id="A0A1C2J5Q0"/>
<proteinExistence type="predicted"/>
<dbReference type="Proteomes" id="UP000094893">
    <property type="component" value="Unassembled WGS sequence"/>
</dbReference>
<dbReference type="RefSeq" id="WP_031570998.1">
    <property type="nucleotide sequence ID" value="NZ_DAIAWO010000040.1"/>
</dbReference>
<evidence type="ECO:0000313" key="2">
    <source>
        <dbReference type="EMBL" id="OCX73369.1"/>
    </source>
</evidence>